<keyword evidence="3" id="KW-0444">Lipid biosynthesis</keyword>
<evidence type="ECO:0000256" key="7">
    <source>
        <dbReference type="ARBA" id="ARBA00022832"/>
    </source>
</evidence>
<dbReference type="GO" id="GO:0005506">
    <property type="term" value="F:iron ion binding"/>
    <property type="evidence" value="ECO:0007669"/>
    <property type="project" value="InterPro"/>
</dbReference>
<evidence type="ECO:0000256" key="1">
    <source>
        <dbReference type="ARBA" id="ARBA00001947"/>
    </source>
</evidence>
<comment type="subcellular location">
    <subcellularLocation>
        <location evidence="2">Endoplasmic reticulum membrane</location>
        <topology evidence="2">Multi-pass membrane protein</topology>
    </subcellularLocation>
</comment>
<keyword evidence="10" id="KW-0560">Oxidoreductase</keyword>
<dbReference type="InterPro" id="IPR014430">
    <property type="entry name" value="Scs7"/>
</dbReference>
<comment type="caution">
    <text evidence="16">The sequence shown here is derived from an EMBL/GenBank/DDBJ whole genome shotgun (WGS) entry which is preliminary data.</text>
</comment>
<dbReference type="PANTHER" id="PTHR12863:SF1">
    <property type="entry name" value="FATTY ACID 2-HYDROXYLASE"/>
    <property type="match status" value="1"/>
</dbReference>
<reference evidence="16 17" key="1">
    <citation type="submission" date="2020-08" db="EMBL/GenBank/DDBJ databases">
        <title>Cohnella phylogeny.</title>
        <authorList>
            <person name="Dunlap C."/>
        </authorList>
    </citation>
    <scope>NUCLEOTIDE SEQUENCE [LARGE SCALE GENOMIC DNA]</scope>
    <source>
        <strain evidence="16 17">CBP 2801</strain>
    </source>
</reference>
<sequence>MLVKEFWFDKRIAFVTAMLILYMLTAAFTPYTSWTWAAAGSGIVLFFFIEYLVHRFALHGIFSKIMPKAYREHDIHHKDPKNIRYMLTPNAYNVPYHLGLGIAFAALFQNIHMASSIMAGFGAYQLFYEWMHYVSHRPITPRTPWGKWMKQFHMLHHYKNAEGYYGVTHPALDIAFGTTSMPHQIQQLNQKNESSR</sequence>
<dbReference type="Proteomes" id="UP000564644">
    <property type="component" value="Unassembled WGS sequence"/>
</dbReference>
<dbReference type="RefSeq" id="WP_185129814.1">
    <property type="nucleotide sequence ID" value="NZ_JACJVO010000017.1"/>
</dbReference>
<protein>
    <submittedName>
        <fullName evidence="16">Sterol desaturase family protein</fullName>
    </submittedName>
</protein>
<evidence type="ECO:0000256" key="11">
    <source>
        <dbReference type="ARBA" id="ARBA00023098"/>
    </source>
</evidence>
<keyword evidence="12 14" id="KW-0472">Membrane</keyword>
<name>A0A7X0SLJ3_9BACL</name>
<evidence type="ECO:0000259" key="15">
    <source>
        <dbReference type="Pfam" id="PF04116"/>
    </source>
</evidence>
<evidence type="ECO:0000256" key="4">
    <source>
        <dbReference type="ARBA" id="ARBA00022692"/>
    </source>
</evidence>
<evidence type="ECO:0000256" key="13">
    <source>
        <dbReference type="ARBA" id="ARBA00023160"/>
    </source>
</evidence>
<keyword evidence="13" id="KW-0275">Fatty acid biosynthesis</keyword>
<dbReference type="GO" id="GO:0006633">
    <property type="term" value="P:fatty acid biosynthetic process"/>
    <property type="evidence" value="ECO:0007669"/>
    <property type="project" value="UniProtKB-KW"/>
</dbReference>
<evidence type="ECO:0000256" key="14">
    <source>
        <dbReference type="SAM" id="Phobius"/>
    </source>
</evidence>
<keyword evidence="11" id="KW-0443">Lipid metabolism</keyword>
<evidence type="ECO:0000256" key="6">
    <source>
        <dbReference type="ARBA" id="ARBA00022824"/>
    </source>
</evidence>
<dbReference type="PANTHER" id="PTHR12863">
    <property type="entry name" value="FATTY ACID HYDROXYLASE"/>
    <property type="match status" value="1"/>
</dbReference>
<dbReference type="InterPro" id="IPR006694">
    <property type="entry name" value="Fatty_acid_hydroxylase"/>
</dbReference>
<evidence type="ECO:0000256" key="12">
    <source>
        <dbReference type="ARBA" id="ARBA00023136"/>
    </source>
</evidence>
<evidence type="ECO:0000256" key="9">
    <source>
        <dbReference type="ARBA" id="ARBA00022989"/>
    </source>
</evidence>
<dbReference type="AlphaFoldDB" id="A0A7X0SLJ3"/>
<dbReference type="Pfam" id="PF04116">
    <property type="entry name" value="FA_hydroxylase"/>
    <property type="match status" value="1"/>
</dbReference>
<evidence type="ECO:0000313" key="16">
    <source>
        <dbReference type="EMBL" id="MBB6732151.1"/>
    </source>
</evidence>
<keyword evidence="8" id="KW-0862">Zinc</keyword>
<dbReference type="EMBL" id="JACJVO010000017">
    <property type="protein sequence ID" value="MBB6732151.1"/>
    <property type="molecule type" value="Genomic_DNA"/>
</dbReference>
<evidence type="ECO:0000313" key="17">
    <source>
        <dbReference type="Proteomes" id="UP000564644"/>
    </source>
</evidence>
<evidence type="ECO:0000256" key="10">
    <source>
        <dbReference type="ARBA" id="ARBA00023002"/>
    </source>
</evidence>
<comment type="cofactor">
    <cofactor evidence="1">
        <name>Zn(2+)</name>
        <dbReference type="ChEBI" id="CHEBI:29105"/>
    </cofactor>
</comment>
<evidence type="ECO:0000256" key="5">
    <source>
        <dbReference type="ARBA" id="ARBA00022723"/>
    </source>
</evidence>
<keyword evidence="7" id="KW-0276">Fatty acid metabolism</keyword>
<feature type="domain" description="Fatty acid hydroxylase" evidence="15">
    <location>
        <begin position="42"/>
        <end position="178"/>
    </location>
</feature>
<proteinExistence type="predicted"/>
<feature type="transmembrane region" description="Helical" evidence="14">
    <location>
        <begin position="34"/>
        <end position="53"/>
    </location>
</feature>
<evidence type="ECO:0000256" key="8">
    <source>
        <dbReference type="ARBA" id="ARBA00022833"/>
    </source>
</evidence>
<keyword evidence="6" id="KW-0256">Endoplasmic reticulum</keyword>
<evidence type="ECO:0000256" key="3">
    <source>
        <dbReference type="ARBA" id="ARBA00022516"/>
    </source>
</evidence>
<evidence type="ECO:0000256" key="2">
    <source>
        <dbReference type="ARBA" id="ARBA00004477"/>
    </source>
</evidence>
<gene>
    <name evidence="16" type="ORF">H7C18_14615</name>
</gene>
<accession>A0A7X0SLJ3</accession>
<feature type="transmembrane region" description="Helical" evidence="14">
    <location>
        <begin position="12"/>
        <end position="28"/>
    </location>
</feature>
<keyword evidence="5" id="KW-0479">Metal-binding</keyword>
<organism evidence="16 17">
    <name type="scientific">Cohnella zeiphila</name>
    <dbReference type="NCBI Taxonomy" id="2761120"/>
    <lineage>
        <taxon>Bacteria</taxon>
        <taxon>Bacillati</taxon>
        <taxon>Bacillota</taxon>
        <taxon>Bacilli</taxon>
        <taxon>Bacillales</taxon>
        <taxon>Paenibacillaceae</taxon>
        <taxon>Cohnella</taxon>
    </lineage>
</organism>
<keyword evidence="9 14" id="KW-1133">Transmembrane helix</keyword>
<keyword evidence="17" id="KW-1185">Reference proteome</keyword>
<dbReference type="GO" id="GO:0016020">
    <property type="term" value="C:membrane"/>
    <property type="evidence" value="ECO:0007669"/>
    <property type="project" value="InterPro"/>
</dbReference>
<dbReference type="GO" id="GO:0080132">
    <property type="term" value="F:fatty acid 2-hydroxylase activity"/>
    <property type="evidence" value="ECO:0007669"/>
    <property type="project" value="InterPro"/>
</dbReference>
<keyword evidence="4 14" id="KW-0812">Transmembrane</keyword>